<dbReference type="AlphaFoldDB" id="A0AAW3F3D8"/>
<feature type="compositionally biased region" description="Basic and acidic residues" evidence="1">
    <location>
        <begin position="25"/>
        <end position="34"/>
    </location>
</feature>
<keyword evidence="2" id="KW-1133">Transmembrane helix</keyword>
<dbReference type="KEGG" id="bgo:BM43_6980"/>
<proteinExistence type="predicted"/>
<gene>
    <name evidence="3" type="ORF">DM48_787</name>
</gene>
<feature type="region of interest" description="Disordered" evidence="1">
    <location>
        <begin position="1"/>
        <end position="34"/>
    </location>
</feature>
<feature type="transmembrane region" description="Helical" evidence="2">
    <location>
        <begin position="213"/>
        <end position="233"/>
    </location>
</feature>
<evidence type="ECO:0000313" key="3">
    <source>
        <dbReference type="EMBL" id="KGC15624.1"/>
    </source>
</evidence>
<keyword evidence="2" id="KW-0812">Transmembrane</keyword>
<evidence type="ECO:0008006" key="5">
    <source>
        <dbReference type="Google" id="ProtNLM"/>
    </source>
</evidence>
<dbReference type="Proteomes" id="UP000029590">
    <property type="component" value="Unassembled WGS sequence"/>
</dbReference>
<sequence length="270" mass="30772">MRHPHQRDVAPRGGRHEILQCQNRPPDDGDNDNRTHFARRKTNRNTCRGTRNVVATSTVCWFAKGREDYRSRLGVEDQGAHRYHSIFRLLGTQRRNLVRRNRRAHRSVERLPLDGQRILERLRNVGTIPWSFVLPATGKHIPESRILRSRRREANPVLGNQVKRLAVSLGGLLFGLLVTWAFFYAFSRLHWHGGSGHVATGCSELGKCPIPWWSVPLVIGYLCGPAIAFCLLNTVAWRRWSARKWVGGGAVILVFTAVLYVTDSLMKQST</sequence>
<dbReference type="EMBL" id="JPGG01000016">
    <property type="protein sequence ID" value="KGC15624.1"/>
    <property type="molecule type" value="Genomic_DNA"/>
</dbReference>
<evidence type="ECO:0000256" key="1">
    <source>
        <dbReference type="SAM" id="MobiDB-lite"/>
    </source>
</evidence>
<reference evidence="3 4" key="1">
    <citation type="submission" date="2014-04" db="EMBL/GenBank/DDBJ databases">
        <authorList>
            <person name="Bishop-Lilly K.A."/>
            <person name="Broomall S.M."/>
            <person name="Chain P.S."/>
            <person name="Chertkov O."/>
            <person name="Coyne S.R."/>
            <person name="Daligault H.E."/>
            <person name="Davenport K.W."/>
            <person name="Erkkila T."/>
            <person name="Frey K.G."/>
            <person name="Gibbons H.S."/>
            <person name="Gu W."/>
            <person name="Jaissle J."/>
            <person name="Johnson S.L."/>
            <person name="Koroleva G.I."/>
            <person name="Ladner J.T."/>
            <person name="Lo C.-C."/>
            <person name="Minogue T.D."/>
            <person name="Munk C."/>
            <person name="Palacios G.F."/>
            <person name="Redden C.L."/>
            <person name="Rosenzweig C.N."/>
            <person name="Scholz M.B."/>
            <person name="Teshima H."/>
            <person name="Xu Y."/>
        </authorList>
    </citation>
    <scope>NUCLEOTIDE SEQUENCE [LARGE SCALE GENOMIC DNA]</scope>
    <source>
        <strain evidence="4">gladioli</strain>
    </source>
</reference>
<evidence type="ECO:0000313" key="4">
    <source>
        <dbReference type="Proteomes" id="UP000029590"/>
    </source>
</evidence>
<keyword evidence="2" id="KW-0472">Membrane</keyword>
<feature type="compositionally biased region" description="Basic and acidic residues" evidence="1">
    <location>
        <begin position="1"/>
        <end position="18"/>
    </location>
</feature>
<organism evidence="3 4">
    <name type="scientific">Burkholderia gladioli</name>
    <name type="common">Pseudomonas marginata</name>
    <name type="synonym">Phytomonas marginata</name>
    <dbReference type="NCBI Taxonomy" id="28095"/>
    <lineage>
        <taxon>Bacteria</taxon>
        <taxon>Pseudomonadati</taxon>
        <taxon>Pseudomonadota</taxon>
        <taxon>Betaproteobacteria</taxon>
        <taxon>Burkholderiales</taxon>
        <taxon>Burkholderiaceae</taxon>
        <taxon>Burkholderia</taxon>
    </lineage>
</organism>
<feature type="transmembrane region" description="Helical" evidence="2">
    <location>
        <begin position="165"/>
        <end position="186"/>
    </location>
</feature>
<evidence type="ECO:0000256" key="2">
    <source>
        <dbReference type="SAM" id="Phobius"/>
    </source>
</evidence>
<accession>A0AAW3F3D8</accession>
<feature type="transmembrane region" description="Helical" evidence="2">
    <location>
        <begin position="245"/>
        <end position="262"/>
    </location>
</feature>
<name>A0AAW3F3D8_BURGA</name>
<comment type="caution">
    <text evidence="3">The sequence shown here is derived from an EMBL/GenBank/DDBJ whole genome shotgun (WGS) entry which is preliminary data.</text>
</comment>
<protein>
    <recommendedName>
        <fullName evidence="5">Transmembrane protein</fullName>
    </recommendedName>
</protein>